<evidence type="ECO:0000256" key="1">
    <source>
        <dbReference type="ARBA" id="ARBA00004141"/>
    </source>
</evidence>
<dbReference type="NCBIfam" id="TIGR00785">
    <property type="entry name" value="dass"/>
    <property type="match status" value="1"/>
</dbReference>
<dbReference type="KEGG" id="nav:JQS30_16055"/>
<feature type="transmembrane region" description="Helical" evidence="8">
    <location>
        <begin position="436"/>
        <end position="457"/>
    </location>
</feature>
<comment type="similarity">
    <text evidence="2">Belongs to the SLC13A/DASS transporter (TC 2.A.47) family. NADC subfamily.</text>
</comment>
<dbReference type="PANTHER" id="PTHR10283:SF82">
    <property type="entry name" value="SOLUTE CARRIER FAMILY 13 MEMBER 2"/>
    <property type="match status" value="1"/>
</dbReference>
<dbReference type="GO" id="GO:0008514">
    <property type="term" value="F:organic anion transmembrane transporter activity"/>
    <property type="evidence" value="ECO:0007669"/>
    <property type="project" value="UniProtKB-ARBA"/>
</dbReference>
<feature type="transmembrane region" description="Helical" evidence="8">
    <location>
        <begin position="302"/>
        <end position="321"/>
    </location>
</feature>
<sequence length="521" mass="55292">MTTHTKEPTVTTEPEVDERDRRRRLIGLTLGPLAAIAVYLLLPDTLNNSAAIVAATATLMAIWWMTEAIPLPVTALVPLVAFPFLTSFSRDEDGTIVGEDGYVGIAAVASPYANQIIFLFMGGFILALAMQKVNLHRRFALAVLSVVGNSPAALIGGFMIATGFVTMWVSNTATTIMMLPVGLAVLALVSNGKDGQETTDKNFATALMLGIAYAASIGSVSTIIGTPPNALMAGFLSENHDINISFAQWMMVGLPLAAIFMVIAWFVLTKIIYPPTIQKLAGSRELIKEQLRELGPITRGEWTVLGVFVLASSSWITFGILAQNDGLVERFAWLDVVSDGGIAVFIAILLFLLPIDSQGNKAMDWDTAKTLPWGILLLFGGGLSLSSQFTQTDLSVWIGQQVGFLDGVPVWLLILVVAATVLLLTELTSNTATAATFLPVMAGIGMGLGLPVLALVIPTALAATFAFMLPVATPPNAIVFGSGQVRIGQMVKAGAVLNIISLVVVLLGMYALASWVFDIAL</sequence>
<feature type="transmembrane region" description="Helical" evidence="8">
    <location>
        <begin position="203"/>
        <end position="226"/>
    </location>
</feature>
<keyword evidence="5 8" id="KW-1133">Transmembrane helix</keyword>
<dbReference type="Pfam" id="PF00939">
    <property type="entry name" value="Na_sulph_symp"/>
    <property type="match status" value="1"/>
</dbReference>
<feature type="transmembrane region" description="Helical" evidence="8">
    <location>
        <begin position="102"/>
        <end position="127"/>
    </location>
</feature>
<evidence type="ECO:0000313" key="10">
    <source>
        <dbReference type="Proteomes" id="UP000662939"/>
    </source>
</evidence>
<keyword evidence="10" id="KW-1185">Reference proteome</keyword>
<feature type="transmembrane region" description="Helical" evidence="8">
    <location>
        <begin position="25"/>
        <end position="42"/>
    </location>
</feature>
<feature type="transmembrane region" description="Helical" evidence="8">
    <location>
        <begin position="173"/>
        <end position="191"/>
    </location>
</feature>
<dbReference type="GO" id="GO:1905039">
    <property type="term" value="P:carboxylic acid transmembrane transport"/>
    <property type="evidence" value="ECO:0007669"/>
    <property type="project" value="UniProtKB-ARBA"/>
</dbReference>
<accession>A0A895XIT0</accession>
<feature type="transmembrane region" description="Helical" evidence="8">
    <location>
        <begin position="373"/>
        <end position="390"/>
    </location>
</feature>
<reference evidence="9" key="1">
    <citation type="submission" date="2021-02" db="EMBL/GenBank/DDBJ databases">
        <title>Natronoglycomyces albus gen. nov., sp. nov, a haloalkaliphilic actinobacterium from a soda solonchak soil.</title>
        <authorList>
            <person name="Sorokin D.Y."/>
            <person name="Khijniak T.V."/>
            <person name="Zakharycheva A.P."/>
            <person name="Boueva O.V."/>
            <person name="Ariskina E.V."/>
            <person name="Hahnke R.L."/>
            <person name="Bunk B."/>
            <person name="Sproer C."/>
            <person name="Schumann P."/>
            <person name="Evtushenko L.I."/>
            <person name="Kublanov I.V."/>
        </authorList>
    </citation>
    <scope>NUCLEOTIDE SEQUENCE</scope>
    <source>
        <strain evidence="9">DSM 106290</strain>
    </source>
</reference>
<feature type="transmembrane region" description="Helical" evidence="8">
    <location>
        <begin position="333"/>
        <end position="353"/>
    </location>
</feature>
<evidence type="ECO:0000256" key="3">
    <source>
        <dbReference type="ARBA" id="ARBA00020150"/>
    </source>
</evidence>
<dbReference type="Proteomes" id="UP000662939">
    <property type="component" value="Chromosome"/>
</dbReference>
<comment type="subcellular location">
    <subcellularLocation>
        <location evidence="1">Membrane</location>
        <topology evidence="1">Multi-pass membrane protein</topology>
    </subcellularLocation>
</comment>
<feature type="transmembrane region" description="Helical" evidence="8">
    <location>
        <begin position="495"/>
        <end position="517"/>
    </location>
</feature>
<name>A0A895XIT0_9ACTN</name>
<evidence type="ECO:0000256" key="4">
    <source>
        <dbReference type="ARBA" id="ARBA00022692"/>
    </source>
</evidence>
<keyword evidence="4 8" id="KW-0812">Transmembrane</keyword>
<dbReference type="AlphaFoldDB" id="A0A895XIT0"/>
<protein>
    <recommendedName>
        <fullName evidence="3">Sodium-dependent dicarboxylate transporter SdcS</fullName>
    </recommendedName>
    <alternativeName>
        <fullName evidence="7">Na(+)/dicarboxylate symporter</fullName>
    </alternativeName>
</protein>
<evidence type="ECO:0000256" key="7">
    <source>
        <dbReference type="ARBA" id="ARBA00031174"/>
    </source>
</evidence>
<dbReference type="PANTHER" id="PTHR10283">
    <property type="entry name" value="SOLUTE CARRIER FAMILY 13 MEMBER"/>
    <property type="match status" value="1"/>
</dbReference>
<proteinExistence type="inferred from homology"/>
<dbReference type="CDD" id="cd01115">
    <property type="entry name" value="SLC13_permease"/>
    <property type="match status" value="1"/>
</dbReference>
<organism evidence="9 10">
    <name type="scientific">Natronoglycomyces albus</name>
    <dbReference type="NCBI Taxonomy" id="2811108"/>
    <lineage>
        <taxon>Bacteria</taxon>
        <taxon>Bacillati</taxon>
        <taxon>Actinomycetota</taxon>
        <taxon>Actinomycetes</taxon>
        <taxon>Glycomycetales</taxon>
        <taxon>Glycomycetaceae</taxon>
        <taxon>Natronoglycomyces</taxon>
    </lineage>
</organism>
<keyword evidence="6 8" id="KW-0472">Membrane</keyword>
<feature type="transmembrane region" description="Helical" evidence="8">
    <location>
        <begin position="139"/>
        <end position="161"/>
    </location>
</feature>
<gene>
    <name evidence="9" type="ORF">JQS30_16055</name>
</gene>
<dbReference type="InterPro" id="IPR001898">
    <property type="entry name" value="SLC13A/DASS"/>
</dbReference>
<feature type="transmembrane region" description="Helical" evidence="8">
    <location>
        <begin position="402"/>
        <end position="424"/>
    </location>
</feature>
<feature type="transmembrane region" description="Helical" evidence="8">
    <location>
        <begin position="73"/>
        <end position="90"/>
    </location>
</feature>
<dbReference type="RefSeq" id="WP_213171247.1">
    <property type="nucleotide sequence ID" value="NZ_CP070496.1"/>
</dbReference>
<evidence type="ECO:0000256" key="5">
    <source>
        <dbReference type="ARBA" id="ARBA00022989"/>
    </source>
</evidence>
<evidence type="ECO:0000313" key="9">
    <source>
        <dbReference type="EMBL" id="QSB05244.1"/>
    </source>
</evidence>
<evidence type="ECO:0000256" key="2">
    <source>
        <dbReference type="ARBA" id="ARBA00006772"/>
    </source>
</evidence>
<feature type="transmembrane region" description="Helical" evidence="8">
    <location>
        <begin position="246"/>
        <end position="268"/>
    </location>
</feature>
<evidence type="ECO:0000256" key="6">
    <source>
        <dbReference type="ARBA" id="ARBA00023136"/>
    </source>
</evidence>
<feature type="transmembrane region" description="Helical" evidence="8">
    <location>
        <begin position="463"/>
        <end position="483"/>
    </location>
</feature>
<dbReference type="EMBL" id="CP070496">
    <property type="protein sequence ID" value="QSB05244.1"/>
    <property type="molecule type" value="Genomic_DNA"/>
</dbReference>
<evidence type="ECO:0000256" key="8">
    <source>
        <dbReference type="SAM" id="Phobius"/>
    </source>
</evidence>
<dbReference type="GO" id="GO:0005886">
    <property type="term" value="C:plasma membrane"/>
    <property type="evidence" value="ECO:0007669"/>
    <property type="project" value="TreeGrafter"/>
</dbReference>